<accession>A0A4R6QK23</accession>
<keyword evidence="2" id="KW-0732">Signal</keyword>
<comment type="caution">
    <text evidence="3">The sequence shown here is derived from an EMBL/GenBank/DDBJ whole genome shotgun (WGS) entry which is preliminary data.</text>
</comment>
<evidence type="ECO:0000313" key="4">
    <source>
        <dbReference type="Proteomes" id="UP000295361"/>
    </source>
</evidence>
<name>A0A4R6QK23_9BURK</name>
<organism evidence="3 4">
    <name type="scientific">Roseateles toxinivorans</name>
    <dbReference type="NCBI Taxonomy" id="270368"/>
    <lineage>
        <taxon>Bacteria</taxon>
        <taxon>Pseudomonadati</taxon>
        <taxon>Pseudomonadota</taxon>
        <taxon>Betaproteobacteria</taxon>
        <taxon>Burkholderiales</taxon>
        <taxon>Sphaerotilaceae</taxon>
        <taxon>Roseateles</taxon>
    </lineage>
</organism>
<dbReference type="InParanoid" id="A0A4R6QK23"/>
<evidence type="ECO:0000256" key="1">
    <source>
        <dbReference type="SAM" id="MobiDB-lite"/>
    </source>
</evidence>
<feature type="compositionally biased region" description="Basic and acidic residues" evidence="1">
    <location>
        <begin position="561"/>
        <end position="594"/>
    </location>
</feature>
<feature type="signal peptide" evidence="2">
    <location>
        <begin position="1"/>
        <end position="34"/>
    </location>
</feature>
<evidence type="ECO:0000256" key="2">
    <source>
        <dbReference type="SAM" id="SignalP"/>
    </source>
</evidence>
<dbReference type="Pfam" id="PF20245">
    <property type="entry name" value="DUF6600"/>
    <property type="match status" value="1"/>
</dbReference>
<feature type="region of interest" description="Disordered" evidence="1">
    <location>
        <begin position="424"/>
        <end position="666"/>
    </location>
</feature>
<keyword evidence="4" id="KW-1185">Reference proteome</keyword>
<dbReference type="PANTHER" id="PTHR38731">
    <property type="entry name" value="LIPL45-RELATED LIPOPROTEIN-RELATED"/>
    <property type="match status" value="1"/>
</dbReference>
<dbReference type="PANTHER" id="PTHR38731:SF3">
    <property type="entry name" value="BLL6125 PROTEIN"/>
    <property type="match status" value="1"/>
</dbReference>
<dbReference type="EMBL" id="SNXS01000004">
    <property type="protein sequence ID" value="TDP63920.1"/>
    <property type="molecule type" value="Genomic_DNA"/>
</dbReference>
<feature type="compositionally biased region" description="Basic and acidic residues" evidence="1">
    <location>
        <begin position="505"/>
        <end position="519"/>
    </location>
</feature>
<feature type="chain" id="PRO_5020968698" evidence="2">
    <location>
        <begin position="35"/>
        <end position="666"/>
    </location>
</feature>
<reference evidence="3 4" key="1">
    <citation type="submission" date="2019-03" db="EMBL/GenBank/DDBJ databases">
        <title>Genomic Encyclopedia of Type Strains, Phase IV (KMG-IV): sequencing the most valuable type-strain genomes for metagenomic binning, comparative biology and taxonomic classification.</title>
        <authorList>
            <person name="Goeker M."/>
        </authorList>
    </citation>
    <scope>NUCLEOTIDE SEQUENCE [LARGE SCALE GENOMIC DNA]</scope>
    <source>
        <strain evidence="3 4">DSM 16998</strain>
    </source>
</reference>
<feature type="compositionally biased region" description="Basic and acidic residues" evidence="1">
    <location>
        <begin position="440"/>
        <end position="463"/>
    </location>
</feature>
<evidence type="ECO:0000313" key="3">
    <source>
        <dbReference type="EMBL" id="TDP63920.1"/>
    </source>
</evidence>
<dbReference type="InterPro" id="IPR046535">
    <property type="entry name" value="DUF6600"/>
</dbReference>
<protein>
    <submittedName>
        <fullName evidence="3">FecR family protein</fullName>
    </submittedName>
</protein>
<sequence length="666" mass="74462">MTSPRPTGLIAQRLRRFSTVLFLGLSLVAGAAFADPPGRVGRIAEIEGRVWLFDAETNEWISALRNRPLTAGDRLSTDGEARAVLRVGPTSLLVDGQTELEVLQLDDERVRVQVHSGSIALRLRTRETAQEYQVITNEGTFSPERAGHYRIDRRDDISYANVWQGQLRYEGQGQAMSLGAGQRVELMGDSSRLVALGNDPFTDWVMRLETREERSVSERYVSPEMTGAEDLDRYGRWEQTVDYGAVWIPQRVEPGWAPYRHGRWVSVAPWGWTWVDDAPWGFAPFHYGRWAQHRGVWCWVPGTYVRRPVYAPALVAWVGGPQVSVGVTVGPRRPPVVGWFPLGPREVYVPGYRVSPGYVRNVNIHHVHDANVINRAIDGPRRPPHEYYGNRDGRDAITVAPIAQIGRGQRIDRIADQGTVQELIRGPVHSEPGLPVRLAPEGRDRPRDGGRPGIPRSDDDRGPRRSPPVMAVPSPVPAPAGQSALREYQSGVQLPAPVQQPRDPMPMREPGREAGRERPGMPSAAVPSLPIPAMQIPTAPAVPTGEPMGARDRAQQQYEQNVREQQRREQLQRDQMQREQMQREQMPREPRERAAPPTPMPQREAPQGLPVARPAAPPSPPAAMPAPPTVQRGEPPRAPAPQARPEREDQPGRRDKENRRERTSSQ</sequence>
<feature type="compositionally biased region" description="Basic and acidic residues" evidence="1">
    <location>
        <begin position="644"/>
        <end position="666"/>
    </location>
</feature>
<dbReference type="AlphaFoldDB" id="A0A4R6QK23"/>
<dbReference type="RefSeq" id="WP_133701777.1">
    <property type="nucleotide sequence ID" value="NZ_SNXS01000004.1"/>
</dbReference>
<feature type="compositionally biased region" description="Pro residues" evidence="1">
    <location>
        <begin position="615"/>
        <end position="628"/>
    </location>
</feature>
<gene>
    <name evidence="3" type="ORF">DES47_104202</name>
</gene>
<dbReference type="Proteomes" id="UP000295361">
    <property type="component" value="Unassembled WGS sequence"/>
</dbReference>
<dbReference type="OrthoDB" id="5485224at2"/>
<proteinExistence type="predicted"/>